<dbReference type="RefSeq" id="WP_213945147.1">
    <property type="nucleotide sequence ID" value="NZ_JAHBGI010000001.1"/>
</dbReference>
<accession>A0AAP2CIH6</accession>
<dbReference type="PROSITE" id="PS51257">
    <property type="entry name" value="PROKAR_LIPOPROTEIN"/>
    <property type="match status" value="1"/>
</dbReference>
<dbReference type="Proteomes" id="UP001319104">
    <property type="component" value="Unassembled WGS sequence"/>
</dbReference>
<proteinExistence type="predicted"/>
<evidence type="ECO:0000313" key="1">
    <source>
        <dbReference type="EMBL" id="MBS9524289.1"/>
    </source>
</evidence>
<organism evidence="1 2">
    <name type="scientific">Litoribacter ruber</name>
    <dbReference type="NCBI Taxonomy" id="702568"/>
    <lineage>
        <taxon>Bacteria</taxon>
        <taxon>Pseudomonadati</taxon>
        <taxon>Bacteroidota</taxon>
        <taxon>Cytophagia</taxon>
        <taxon>Cytophagales</taxon>
        <taxon>Cyclobacteriaceae</taxon>
        <taxon>Litoribacter</taxon>
    </lineage>
</organism>
<comment type="caution">
    <text evidence="1">The sequence shown here is derived from an EMBL/GenBank/DDBJ whole genome shotgun (WGS) entry which is preliminary data.</text>
</comment>
<reference evidence="1 2" key="1">
    <citation type="submission" date="2021-05" db="EMBL/GenBank/DDBJ databases">
        <authorList>
            <person name="Zhang Z.D."/>
            <person name="Osman G."/>
        </authorList>
    </citation>
    <scope>NUCLEOTIDE SEQUENCE [LARGE SCALE GENOMIC DNA]</scope>
    <source>
        <strain evidence="1 2">KCTC 32217</strain>
    </source>
</reference>
<sequence>MKKLLAILSIVLLAGCGNKIMTRPVGEVKEVTDKTVTVYYEVVTRNFGDRVGNTYYFEDGHSYKVGDPFPKVEP</sequence>
<name>A0AAP2CIH6_9BACT</name>
<gene>
    <name evidence="1" type="ORF">KI659_09705</name>
</gene>
<dbReference type="EMBL" id="JAHCMY010000004">
    <property type="protein sequence ID" value="MBS9524289.1"/>
    <property type="molecule type" value="Genomic_DNA"/>
</dbReference>
<dbReference type="AlphaFoldDB" id="A0AAP2CIH6"/>
<protein>
    <submittedName>
        <fullName evidence="1">Uncharacterized protein</fullName>
    </submittedName>
</protein>
<evidence type="ECO:0000313" key="2">
    <source>
        <dbReference type="Proteomes" id="UP001319104"/>
    </source>
</evidence>
<keyword evidence="2" id="KW-1185">Reference proteome</keyword>